<feature type="transmembrane region" description="Helical" evidence="1">
    <location>
        <begin position="61"/>
        <end position="79"/>
    </location>
</feature>
<gene>
    <name evidence="2" type="ORF">GCM10010170_051680</name>
</gene>
<organism evidence="2 3">
    <name type="scientific">Dactylosporangium salmoneum</name>
    <dbReference type="NCBI Taxonomy" id="53361"/>
    <lineage>
        <taxon>Bacteria</taxon>
        <taxon>Bacillati</taxon>
        <taxon>Actinomycetota</taxon>
        <taxon>Actinomycetes</taxon>
        <taxon>Micromonosporales</taxon>
        <taxon>Micromonosporaceae</taxon>
        <taxon>Dactylosporangium</taxon>
    </lineage>
</organism>
<proteinExistence type="predicted"/>
<feature type="transmembrane region" description="Helical" evidence="1">
    <location>
        <begin position="127"/>
        <end position="151"/>
    </location>
</feature>
<comment type="caution">
    <text evidence="2">The sequence shown here is derived from an EMBL/GenBank/DDBJ whole genome shotgun (WGS) entry which is preliminary data.</text>
</comment>
<keyword evidence="3" id="KW-1185">Reference proteome</keyword>
<evidence type="ECO:0008006" key="4">
    <source>
        <dbReference type="Google" id="ProtNLM"/>
    </source>
</evidence>
<dbReference type="RefSeq" id="WP_344615084.1">
    <property type="nucleotide sequence ID" value="NZ_BAAARV010000044.1"/>
</dbReference>
<evidence type="ECO:0000313" key="2">
    <source>
        <dbReference type="EMBL" id="GAA2358131.1"/>
    </source>
</evidence>
<accession>A0ABN3GS11</accession>
<evidence type="ECO:0000256" key="1">
    <source>
        <dbReference type="SAM" id="Phobius"/>
    </source>
</evidence>
<dbReference type="Proteomes" id="UP001501444">
    <property type="component" value="Unassembled WGS sequence"/>
</dbReference>
<protein>
    <recommendedName>
        <fullName evidence="4">Integral membrane protein</fullName>
    </recommendedName>
</protein>
<dbReference type="InterPro" id="IPR045393">
    <property type="entry name" value="DUF6518"/>
</dbReference>
<dbReference type="Pfam" id="PF20128">
    <property type="entry name" value="DUF6518"/>
    <property type="match status" value="1"/>
</dbReference>
<keyword evidence="1" id="KW-0812">Transmembrane</keyword>
<dbReference type="EMBL" id="BAAARV010000044">
    <property type="protein sequence ID" value="GAA2358131.1"/>
    <property type="molecule type" value="Genomic_DNA"/>
</dbReference>
<evidence type="ECO:0000313" key="3">
    <source>
        <dbReference type="Proteomes" id="UP001501444"/>
    </source>
</evidence>
<feature type="transmembrane region" description="Helical" evidence="1">
    <location>
        <begin position="91"/>
        <end position="115"/>
    </location>
</feature>
<name>A0ABN3GS11_9ACTN</name>
<sequence>MRGTTAVVAGAAGIALGVASFGADLASGAWLTVLQFVASTGFAWGCAAFAPAVLARTRAGAMAAGIAVLCLATGGYYGLNLVSGRWRADGLGPVLAAAAYWTVLSVAGGAALGVLAHLVRSARPRPAAVAGGLVCGLLAGAGIDIVVSLLAAGDHGRQRLAEGALQAVLGVVVATWAFGRRPGARDWAGYGLAAVAACVAGASAWGAVESVPVAGF</sequence>
<keyword evidence="1" id="KW-1133">Transmembrane helix</keyword>
<reference evidence="2 3" key="1">
    <citation type="journal article" date="2019" name="Int. J. Syst. Evol. Microbiol.">
        <title>The Global Catalogue of Microorganisms (GCM) 10K type strain sequencing project: providing services to taxonomists for standard genome sequencing and annotation.</title>
        <authorList>
            <consortium name="The Broad Institute Genomics Platform"/>
            <consortium name="The Broad Institute Genome Sequencing Center for Infectious Disease"/>
            <person name="Wu L."/>
            <person name="Ma J."/>
        </authorList>
    </citation>
    <scope>NUCLEOTIDE SEQUENCE [LARGE SCALE GENOMIC DNA]</scope>
    <source>
        <strain evidence="2 3">JCM 3272</strain>
    </source>
</reference>
<feature type="transmembrane region" description="Helical" evidence="1">
    <location>
        <begin position="187"/>
        <end position="208"/>
    </location>
</feature>
<keyword evidence="1" id="KW-0472">Membrane</keyword>
<feature type="transmembrane region" description="Helical" evidence="1">
    <location>
        <begin position="32"/>
        <end position="54"/>
    </location>
</feature>
<feature type="transmembrane region" description="Helical" evidence="1">
    <location>
        <begin position="163"/>
        <end position="180"/>
    </location>
</feature>